<organism evidence="14 15">
    <name type="scientific">Aestuariivirga litoralis</name>
    <dbReference type="NCBI Taxonomy" id="2650924"/>
    <lineage>
        <taxon>Bacteria</taxon>
        <taxon>Pseudomonadati</taxon>
        <taxon>Pseudomonadota</taxon>
        <taxon>Alphaproteobacteria</taxon>
        <taxon>Hyphomicrobiales</taxon>
        <taxon>Aestuariivirgaceae</taxon>
        <taxon>Aestuariivirga</taxon>
    </lineage>
</organism>
<evidence type="ECO:0000256" key="2">
    <source>
        <dbReference type="ARBA" id="ARBA00012035"/>
    </source>
</evidence>
<evidence type="ECO:0000256" key="4">
    <source>
        <dbReference type="ARBA" id="ARBA00022679"/>
    </source>
</evidence>
<dbReference type="Pfam" id="PF00294">
    <property type="entry name" value="PfkB"/>
    <property type="match status" value="1"/>
</dbReference>
<dbReference type="InterPro" id="IPR011877">
    <property type="entry name" value="Ribokinase"/>
</dbReference>
<keyword evidence="10" id="KW-0630">Potassium</keyword>
<dbReference type="PRINTS" id="PR00990">
    <property type="entry name" value="RIBOKINASE"/>
</dbReference>
<evidence type="ECO:0000256" key="8">
    <source>
        <dbReference type="ARBA" id="ARBA00022840"/>
    </source>
</evidence>
<dbReference type="PROSITE" id="PS00584">
    <property type="entry name" value="PFKB_KINASES_2"/>
    <property type="match status" value="1"/>
</dbReference>
<dbReference type="EC" id="2.7.1.15" evidence="2"/>
<evidence type="ECO:0000256" key="11">
    <source>
        <dbReference type="ARBA" id="ARBA00023277"/>
    </source>
</evidence>
<dbReference type="InterPro" id="IPR002173">
    <property type="entry name" value="Carboh/pur_kinase_PfkB_CS"/>
</dbReference>
<evidence type="ECO:0000256" key="7">
    <source>
        <dbReference type="ARBA" id="ARBA00022777"/>
    </source>
</evidence>
<dbReference type="GO" id="GO:0005829">
    <property type="term" value="C:cytosol"/>
    <property type="evidence" value="ECO:0007669"/>
    <property type="project" value="TreeGrafter"/>
</dbReference>
<name>A0A2W2ARP5_9HYPH</name>
<dbReference type="GO" id="GO:0005524">
    <property type="term" value="F:ATP binding"/>
    <property type="evidence" value="ECO:0007669"/>
    <property type="project" value="UniProtKB-KW"/>
</dbReference>
<evidence type="ECO:0000256" key="6">
    <source>
        <dbReference type="ARBA" id="ARBA00022741"/>
    </source>
</evidence>
<feature type="domain" description="Carbohydrate kinase PfkB" evidence="13">
    <location>
        <begin position="1"/>
        <end position="276"/>
    </location>
</feature>
<evidence type="ECO:0000256" key="10">
    <source>
        <dbReference type="ARBA" id="ARBA00022958"/>
    </source>
</evidence>
<evidence type="ECO:0000313" key="15">
    <source>
        <dbReference type="Proteomes" id="UP000248795"/>
    </source>
</evidence>
<dbReference type="EMBL" id="QKVK01000002">
    <property type="protein sequence ID" value="PZF78015.1"/>
    <property type="molecule type" value="Genomic_DNA"/>
</dbReference>
<dbReference type="AlphaFoldDB" id="A0A2W2ARP5"/>
<keyword evidence="5" id="KW-0479">Metal-binding</keyword>
<keyword evidence="8" id="KW-0067">ATP-binding</keyword>
<gene>
    <name evidence="14" type="ORF">DK847_06205</name>
</gene>
<proteinExistence type="inferred from homology"/>
<dbReference type="PANTHER" id="PTHR10584:SF166">
    <property type="entry name" value="RIBOKINASE"/>
    <property type="match status" value="1"/>
</dbReference>
<keyword evidence="6" id="KW-0547">Nucleotide-binding</keyword>
<comment type="caution">
    <text evidence="14">The sequence shown here is derived from an EMBL/GenBank/DDBJ whole genome shotgun (WGS) entry which is preliminary data.</text>
</comment>
<dbReference type="InterPro" id="IPR029056">
    <property type="entry name" value="Ribokinase-like"/>
</dbReference>
<dbReference type="Proteomes" id="UP000248795">
    <property type="component" value="Unassembled WGS sequence"/>
</dbReference>
<dbReference type="PANTHER" id="PTHR10584">
    <property type="entry name" value="SUGAR KINASE"/>
    <property type="match status" value="1"/>
</dbReference>
<dbReference type="GO" id="GO:0046872">
    <property type="term" value="F:metal ion binding"/>
    <property type="evidence" value="ECO:0007669"/>
    <property type="project" value="UniProtKB-KW"/>
</dbReference>
<dbReference type="InterPro" id="IPR011611">
    <property type="entry name" value="PfkB_dom"/>
</dbReference>
<accession>A0A2W2ARP5</accession>
<dbReference type="SUPFAM" id="SSF53613">
    <property type="entry name" value="Ribokinase-like"/>
    <property type="match status" value="1"/>
</dbReference>
<evidence type="ECO:0000256" key="3">
    <source>
        <dbReference type="ARBA" id="ARBA00016943"/>
    </source>
</evidence>
<dbReference type="GO" id="GO:0004747">
    <property type="term" value="F:ribokinase activity"/>
    <property type="evidence" value="ECO:0007669"/>
    <property type="project" value="UniProtKB-EC"/>
</dbReference>
<comment type="similarity">
    <text evidence="1 12">Belongs to the carbohydrate kinase PfkB family.</text>
</comment>
<dbReference type="InterPro" id="IPR002139">
    <property type="entry name" value="Ribo/fructo_kinase"/>
</dbReference>
<dbReference type="CDD" id="cd01174">
    <property type="entry name" value="ribokinase"/>
    <property type="match status" value="1"/>
</dbReference>
<dbReference type="RefSeq" id="WP_111196909.1">
    <property type="nucleotide sequence ID" value="NZ_QKVK01000002.1"/>
</dbReference>
<keyword evidence="4 12" id="KW-0808">Transferase</keyword>
<evidence type="ECO:0000256" key="12">
    <source>
        <dbReference type="RuleBase" id="RU003704"/>
    </source>
</evidence>
<dbReference type="Gene3D" id="3.40.1190.20">
    <property type="match status" value="1"/>
</dbReference>
<dbReference type="GO" id="GO:0006014">
    <property type="term" value="P:D-ribose metabolic process"/>
    <property type="evidence" value="ECO:0007669"/>
    <property type="project" value="InterPro"/>
</dbReference>
<evidence type="ECO:0000256" key="1">
    <source>
        <dbReference type="ARBA" id="ARBA00010688"/>
    </source>
</evidence>
<keyword evidence="15" id="KW-1185">Reference proteome</keyword>
<sequence>MIDVAVVGSLHLDIMVAAPRLPGRDETLVGSSWHYKCGGKGGNQAVAAARFGARTAFGGQTGQDDFGERLRANLVAAGVDITHVGIDATQGSGMSVAISEDGGEYGAVVVSGANLTIDADAVATRWAPLWDAKVLLLQNEIPEAVSLAAARAVKAKGGRVVLNAAPARQMSAAFLDLVDVLVVNRVEATMLSGEDDMTRALHHLHARSRDVVLTRGGEGLMLMTRDGSRIDVPALPVKLISSHGAGDCFCGALAARLAAGDGIEDACRFATEAAGRFVSTVQG</sequence>
<keyword evidence="9" id="KW-0460">Magnesium</keyword>
<protein>
    <recommendedName>
        <fullName evidence="3">Ribokinase</fullName>
        <ecNumber evidence="2">2.7.1.15</ecNumber>
    </recommendedName>
</protein>
<evidence type="ECO:0000256" key="5">
    <source>
        <dbReference type="ARBA" id="ARBA00022723"/>
    </source>
</evidence>
<keyword evidence="7 12" id="KW-0418">Kinase</keyword>
<evidence type="ECO:0000313" key="14">
    <source>
        <dbReference type="EMBL" id="PZF78015.1"/>
    </source>
</evidence>
<evidence type="ECO:0000256" key="9">
    <source>
        <dbReference type="ARBA" id="ARBA00022842"/>
    </source>
</evidence>
<keyword evidence="11" id="KW-0119">Carbohydrate metabolism</keyword>
<reference evidence="15" key="1">
    <citation type="submission" date="2018-06" db="EMBL/GenBank/DDBJ databases">
        <title>Aestuariibacter litoralis strain KCTC 52945T.</title>
        <authorList>
            <person name="Li X."/>
            <person name="Salam N."/>
            <person name="Li J.-L."/>
            <person name="Chen Y.-M."/>
            <person name="Yang Z.-W."/>
            <person name="Zhang L.-Y."/>
            <person name="Han M.-X."/>
            <person name="Xiao M."/>
            <person name="Li W.-J."/>
        </authorList>
    </citation>
    <scope>NUCLEOTIDE SEQUENCE [LARGE SCALE GENOMIC DNA]</scope>
    <source>
        <strain evidence="15">KCTC 52945</strain>
    </source>
</reference>
<evidence type="ECO:0000259" key="13">
    <source>
        <dbReference type="Pfam" id="PF00294"/>
    </source>
</evidence>